<proteinExistence type="predicted"/>
<reference evidence="1" key="2">
    <citation type="journal article" date="2015" name="Fish Shellfish Immunol.">
        <title>Early steps in the European eel (Anguilla anguilla)-Vibrio vulnificus interaction in the gills: Role of the RtxA13 toxin.</title>
        <authorList>
            <person name="Callol A."/>
            <person name="Pajuelo D."/>
            <person name="Ebbesson L."/>
            <person name="Teles M."/>
            <person name="MacKenzie S."/>
            <person name="Amaro C."/>
        </authorList>
    </citation>
    <scope>NUCLEOTIDE SEQUENCE</scope>
</reference>
<accession>A0A0E9Q2R5</accession>
<protein>
    <submittedName>
        <fullName evidence="1">Uncharacterized protein</fullName>
    </submittedName>
</protein>
<name>A0A0E9Q2R5_ANGAN</name>
<reference evidence="1" key="1">
    <citation type="submission" date="2014-11" db="EMBL/GenBank/DDBJ databases">
        <authorList>
            <person name="Amaro Gonzalez C."/>
        </authorList>
    </citation>
    <scope>NUCLEOTIDE SEQUENCE</scope>
</reference>
<dbReference type="EMBL" id="GBXM01097790">
    <property type="protein sequence ID" value="JAH10787.1"/>
    <property type="molecule type" value="Transcribed_RNA"/>
</dbReference>
<evidence type="ECO:0000313" key="1">
    <source>
        <dbReference type="EMBL" id="JAH10787.1"/>
    </source>
</evidence>
<organism evidence="1">
    <name type="scientific">Anguilla anguilla</name>
    <name type="common">European freshwater eel</name>
    <name type="synonym">Muraena anguilla</name>
    <dbReference type="NCBI Taxonomy" id="7936"/>
    <lineage>
        <taxon>Eukaryota</taxon>
        <taxon>Metazoa</taxon>
        <taxon>Chordata</taxon>
        <taxon>Craniata</taxon>
        <taxon>Vertebrata</taxon>
        <taxon>Euteleostomi</taxon>
        <taxon>Actinopterygii</taxon>
        <taxon>Neopterygii</taxon>
        <taxon>Teleostei</taxon>
        <taxon>Anguilliformes</taxon>
        <taxon>Anguillidae</taxon>
        <taxon>Anguilla</taxon>
    </lineage>
</organism>
<dbReference type="AlphaFoldDB" id="A0A0E9Q2R5"/>
<sequence length="27" mass="3139">MQKGLERCWEDGGVYHGDCPKQIKCWA</sequence>